<evidence type="ECO:0000313" key="13">
    <source>
        <dbReference type="Proteomes" id="UP000295371"/>
    </source>
</evidence>
<feature type="domain" description="Transcription elongation factor GreA/GreB N-terminal" evidence="11">
    <location>
        <begin position="10"/>
        <end position="80"/>
    </location>
</feature>
<keyword evidence="13" id="KW-1185">Reference proteome</keyword>
<dbReference type="RefSeq" id="WP_133753190.1">
    <property type="nucleotide sequence ID" value="NZ_CP171129.1"/>
</dbReference>
<dbReference type="EMBL" id="SOAW01000001">
    <property type="protein sequence ID" value="TDT32566.1"/>
    <property type="molecule type" value="Genomic_DNA"/>
</dbReference>
<reference evidence="12 13" key="1">
    <citation type="submission" date="2019-03" db="EMBL/GenBank/DDBJ databases">
        <title>Genomic Encyclopedia of Archaeal and Bacterial Type Strains, Phase II (KMG-II): from individual species to whole genera.</title>
        <authorList>
            <person name="Goeker M."/>
        </authorList>
    </citation>
    <scope>NUCLEOTIDE SEQUENCE [LARGE SCALE GENOMIC DNA]</scope>
    <source>
        <strain evidence="12 13">DSM 24323</strain>
    </source>
</reference>
<evidence type="ECO:0000256" key="4">
    <source>
        <dbReference type="ARBA" id="ARBA00023125"/>
    </source>
</evidence>
<dbReference type="InterPro" id="IPR018151">
    <property type="entry name" value="TF_GreA/GreB_CS"/>
</dbReference>
<dbReference type="InterPro" id="IPR028624">
    <property type="entry name" value="Tscrpt_elong_fac_GreA/B"/>
</dbReference>
<comment type="function">
    <text evidence="6 8 9">Necessary for efficient RNA polymerase transcription elongation past template-encoded arresting sites. The arresting sites in DNA have the property of trapping a certain fraction of elongating RNA polymerases that pass through, resulting in locked ternary complexes. Cleavage of the nascent transcript by cleavage factors such as GreA or GreB allows the resumption of elongation from the new 3'terminus. GreA releases sequences of 2 to 3 nucleotides.</text>
</comment>
<evidence type="ECO:0000256" key="3">
    <source>
        <dbReference type="ARBA" id="ARBA00023015"/>
    </source>
</evidence>
<keyword evidence="4 8" id="KW-0238">DNA-binding</keyword>
<dbReference type="NCBIfam" id="TIGR01462">
    <property type="entry name" value="greA"/>
    <property type="match status" value="1"/>
</dbReference>
<evidence type="ECO:0000259" key="10">
    <source>
        <dbReference type="Pfam" id="PF01272"/>
    </source>
</evidence>
<comment type="caution">
    <text evidence="12">The sequence shown here is derived from an EMBL/GenBank/DDBJ whole genome shotgun (WGS) entry which is preliminary data.</text>
</comment>
<dbReference type="Proteomes" id="UP000295371">
    <property type="component" value="Unassembled WGS sequence"/>
</dbReference>
<protein>
    <recommendedName>
        <fullName evidence="2 8">Transcription elongation factor GreA</fullName>
    </recommendedName>
    <alternativeName>
        <fullName evidence="7 8">Transcript cleavage factor GreA</fullName>
    </alternativeName>
</protein>
<dbReference type="InterPro" id="IPR036805">
    <property type="entry name" value="Tscrpt_elong_fac_GreA/B_N_sf"/>
</dbReference>
<dbReference type="Gene3D" id="1.10.287.180">
    <property type="entry name" value="Transcription elongation factor, GreA/GreB, N-terminal domain"/>
    <property type="match status" value="1"/>
</dbReference>
<dbReference type="InterPro" id="IPR036953">
    <property type="entry name" value="GreA/GreB_C_sf"/>
</dbReference>
<keyword evidence="12" id="KW-0251">Elongation factor</keyword>
<evidence type="ECO:0000256" key="5">
    <source>
        <dbReference type="ARBA" id="ARBA00023163"/>
    </source>
</evidence>
<proteinExistence type="inferred from homology"/>
<dbReference type="Gene3D" id="3.10.50.30">
    <property type="entry name" value="Transcription elongation factor, GreA/GreB, C-terminal domain"/>
    <property type="match status" value="1"/>
</dbReference>
<feature type="domain" description="Transcription elongation factor GreA/GreB C-terminal" evidence="10">
    <location>
        <begin position="88"/>
        <end position="167"/>
    </location>
</feature>
<dbReference type="Pfam" id="PF01272">
    <property type="entry name" value="GreA_GreB"/>
    <property type="match status" value="1"/>
</dbReference>
<evidence type="ECO:0000256" key="6">
    <source>
        <dbReference type="ARBA" id="ARBA00024916"/>
    </source>
</evidence>
<dbReference type="SUPFAM" id="SSF46557">
    <property type="entry name" value="GreA transcript cleavage protein, N-terminal domain"/>
    <property type="match status" value="1"/>
</dbReference>
<dbReference type="NCBIfam" id="NF001262">
    <property type="entry name" value="PRK00226.1-3"/>
    <property type="match status" value="1"/>
</dbReference>
<dbReference type="PANTHER" id="PTHR30437:SF4">
    <property type="entry name" value="TRANSCRIPTION ELONGATION FACTOR GREA"/>
    <property type="match status" value="1"/>
</dbReference>
<dbReference type="PROSITE" id="PS00830">
    <property type="entry name" value="GREAB_2"/>
    <property type="match status" value="1"/>
</dbReference>
<dbReference type="HAMAP" id="MF_00105">
    <property type="entry name" value="GreA_GreB"/>
    <property type="match status" value="1"/>
</dbReference>
<evidence type="ECO:0000256" key="7">
    <source>
        <dbReference type="ARBA" id="ARBA00030776"/>
    </source>
</evidence>
<dbReference type="InterPro" id="IPR022691">
    <property type="entry name" value="Tscrpt_elong_fac_GreA/B_N"/>
</dbReference>
<dbReference type="InterPro" id="IPR001437">
    <property type="entry name" value="Tscrpt_elong_fac_GreA/B_C"/>
</dbReference>
<dbReference type="GO" id="GO:0003746">
    <property type="term" value="F:translation elongation factor activity"/>
    <property type="evidence" value="ECO:0007669"/>
    <property type="project" value="UniProtKB-KW"/>
</dbReference>
<gene>
    <name evidence="8" type="primary">greA</name>
    <name evidence="12" type="ORF">CLV29_0146</name>
</gene>
<dbReference type="PANTHER" id="PTHR30437">
    <property type="entry name" value="TRANSCRIPTION ELONGATION FACTOR GREA"/>
    <property type="match status" value="1"/>
</dbReference>
<name>A0A4R7J755_9ACTN</name>
<dbReference type="PROSITE" id="PS00829">
    <property type="entry name" value="GREAB_1"/>
    <property type="match status" value="1"/>
</dbReference>
<comment type="similarity">
    <text evidence="1 8 9">Belongs to the GreA/GreB family.</text>
</comment>
<evidence type="ECO:0000256" key="9">
    <source>
        <dbReference type="RuleBase" id="RU000556"/>
    </source>
</evidence>
<evidence type="ECO:0000256" key="8">
    <source>
        <dbReference type="HAMAP-Rule" id="MF_00105"/>
    </source>
</evidence>
<dbReference type="FunFam" id="1.10.287.180:FF:000001">
    <property type="entry name" value="Transcription elongation factor GreA"/>
    <property type="match status" value="1"/>
</dbReference>
<organism evidence="12 13">
    <name type="scientific">Naumannella halotolerans</name>
    <dbReference type="NCBI Taxonomy" id="993414"/>
    <lineage>
        <taxon>Bacteria</taxon>
        <taxon>Bacillati</taxon>
        <taxon>Actinomycetota</taxon>
        <taxon>Actinomycetes</taxon>
        <taxon>Propionibacteriales</taxon>
        <taxon>Propionibacteriaceae</taxon>
        <taxon>Naumannella</taxon>
    </lineage>
</organism>
<dbReference type="InterPro" id="IPR023459">
    <property type="entry name" value="Tscrpt_elong_fac_GreA/B_fam"/>
</dbReference>
<dbReference type="OrthoDB" id="9797227at2"/>
<dbReference type="InterPro" id="IPR006359">
    <property type="entry name" value="Tscrpt_elong_fac_GreA"/>
</dbReference>
<accession>A0A4R7J755</accession>
<evidence type="ECO:0000313" key="12">
    <source>
        <dbReference type="EMBL" id="TDT32566.1"/>
    </source>
</evidence>
<dbReference type="SUPFAM" id="SSF54534">
    <property type="entry name" value="FKBP-like"/>
    <property type="match status" value="1"/>
</dbReference>
<dbReference type="GO" id="GO:0003677">
    <property type="term" value="F:DNA binding"/>
    <property type="evidence" value="ECO:0007669"/>
    <property type="project" value="UniProtKB-UniRule"/>
</dbReference>
<keyword evidence="12" id="KW-0648">Protein biosynthesis</keyword>
<dbReference type="GO" id="GO:0032784">
    <property type="term" value="P:regulation of DNA-templated transcription elongation"/>
    <property type="evidence" value="ECO:0007669"/>
    <property type="project" value="UniProtKB-UniRule"/>
</dbReference>
<dbReference type="AlphaFoldDB" id="A0A4R7J755"/>
<keyword evidence="5 8" id="KW-0804">Transcription</keyword>
<evidence type="ECO:0000259" key="11">
    <source>
        <dbReference type="Pfam" id="PF03449"/>
    </source>
</evidence>
<dbReference type="GO" id="GO:0006354">
    <property type="term" value="P:DNA-templated transcription elongation"/>
    <property type="evidence" value="ECO:0007669"/>
    <property type="project" value="TreeGrafter"/>
</dbReference>
<evidence type="ECO:0000256" key="2">
    <source>
        <dbReference type="ARBA" id="ARBA00013729"/>
    </source>
</evidence>
<dbReference type="Pfam" id="PF03449">
    <property type="entry name" value="GreA_GreB_N"/>
    <property type="match status" value="1"/>
</dbReference>
<dbReference type="GO" id="GO:0070063">
    <property type="term" value="F:RNA polymerase binding"/>
    <property type="evidence" value="ECO:0007669"/>
    <property type="project" value="InterPro"/>
</dbReference>
<dbReference type="PIRSF" id="PIRSF006092">
    <property type="entry name" value="GreA_GreB"/>
    <property type="match status" value="1"/>
</dbReference>
<sequence>MAETTQTNTIWLTQEAYDKLAAELAHLENTGRAEVTARIAQAREEGDLKENGGYHAAREEQGQMEARILQLKDMLSRAEVGEAPAEVDLVVPGSKVTIAFDGDETDTDTFLLGSREMLGLDDDVNHLNVYSPQSPLGAAILDKKKGDSVSYEAPNGKQINVTITGVEPFTG</sequence>
<keyword evidence="3 8" id="KW-0805">Transcription regulation</keyword>
<evidence type="ECO:0000256" key="1">
    <source>
        <dbReference type="ARBA" id="ARBA00008213"/>
    </source>
</evidence>